<protein>
    <submittedName>
        <fullName evidence="6">TIGR01457 family HAD-type hydrolase</fullName>
    </submittedName>
</protein>
<dbReference type="SFLD" id="SFLDS00003">
    <property type="entry name" value="Haloacid_Dehalogenase"/>
    <property type="match status" value="1"/>
</dbReference>
<comment type="similarity">
    <text evidence="2">Belongs to the HAD-like hydrolase superfamily. NagD family.</text>
</comment>
<dbReference type="PANTHER" id="PTHR19288:SF46">
    <property type="entry name" value="HALOACID DEHALOGENASE-LIKE HYDROLASE DOMAIN-CONTAINING PROTEIN 2"/>
    <property type="match status" value="1"/>
</dbReference>
<dbReference type="NCBIfam" id="TIGR01457">
    <property type="entry name" value="HAD-SF-IIA-hyp2"/>
    <property type="match status" value="1"/>
</dbReference>
<dbReference type="PANTHER" id="PTHR19288">
    <property type="entry name" value="4-NITROPHENYLPHOSPHATASE-RELATED"/>
    <property type="match status" value="1"/>
</dbReference>
<dbReference type="RefSeq" id="WP_283075599.1">
    <property type="nucleotide sequence ID" value="NZ_CP121671.1"/>
</dbReference>
<gene>
    <name evidence="6" type="ORF">P9989_14560</name>
</gene>
<evidence type="ECO:0000313" key="6">
    <source>
        <dbReference type="EMBL" id="WFT73591.1"/>
    </source>
</evidence>
<evidence type="ECO:0000256" key="1">
    <source>
        <dbReference type="ARBA" id="ARBA00001946"/>
    </source>
</evidence>
<name>A0ABY8IV59_9BACI</name>
<evidence type="ECO:0000256" key="5">
    <source>
        <dbReference type="ARBA" id="ARBA00022842"/>
    </source>
</evidence>
<dbReference type="Proteomes" id="UP001221597">
    <property type="component" value="Chromosome"/>
</dbReference>
<reference evidence="6 7" key="1">
    <citation type="submission" date="2023-04" db="EMBL/GenBank/DDBJ databases">
        <title>Genome sequence of Halobacillus naozhouensis KACC 21980.</title>
        <authorList>
            <person name="Kim S."/>
            <person name="Heo J."/>
            <person name="Kwon S.-W."/>
        </authorList>
    </citation>
    <scope>NUCLEOTIDE SEQUENCE [LARGE SCALE GENOMIC DNA]</scope>
    <source>
        <strain evidence="6 7">KCTC 13234</strain>
    </source>
</reference>
<keyword evidence="5" id="KW-0460">Magnesium</keyword>
<sequence>MKQYKAYFIDLDGTMYRGKDPIPGAAEFVKFVQGQSIPFIYLTNNSSAKPEQVAKKLNDMGIPATGDQVFTSSLATAKYVSSIKTQAKVYVIGEEGLYDALEKEGHEAVDHGADYVIIGIDRNISYEKLAKACLNVRNGAKLISTNKDAAIPTDRGMLPGNGALTSVVAVSTGAKPIFVGKPEAIAMEQALDKAGLEKKDVLMVGDNYETDILAGINAGLDTLMVETGVTSFKDIQYSVKQPTYKMKDLYEWLKR</sequence>
<comment type="cofactor">
    <cofactor evidence="1">
        <name>Mg(2+)</name>
        <dbReference type="ChEBI" id="CHEBI:18420"/>
    </cofactor>
</comment>
<dbReference type="InterPro" id="IPR023214">
    <property type="entry name" value="HAD_sf"/>
</dbReference>
<dbReference type="EMBL" id="CP121671">
    <property type="protein sequence ID" value="WFT73591.1"/>
    <property type="molecule type" value="Genomic_DNA"/>
</dbReference>
<dbReference type="Pfam" id="PF13242">
    <property type="entry name" value="Hydrolase_like"/>
    <property type="match status" value="1"/>
</dbReference>
<evidence type="ECO:0000256" key="2">
    <source>
        <dbReference type="ARBA" id="ARBA00006696"/>
    </source>
</evidence>
<dbReference type="SFLD" id="SFLDG01139">
    <property type="entry name" value="C2.A:_Pyridoxal_Phosphate_Phos"/>
    <property type="match status" value="1"/>
</dbReference>
<dbReference type="Gene3D" id="3.40.50.1000">
    <property type="entry name" value="HAD superfamily/HAD-like"/>
    <property type="match status" value="2"/>
</dbReference>
<keyword evidence="4 6" id="KW-0378">Hydrolase</keyword>
<accession>A0ABY8IV59</accession>
<dbReference type="InterPro" id="IPR036412">
    <property type="entry name" value="HAD-like_sf"/>
</dbReference>
<dbReference type="InterPro" id="IPR006357">
    <property type="entry name" value="HAD-SF_hydro_IIA"/>
</dbReference>
<keyword evidence="7" id="KW-1185">Reference proteome</keyword>
<dbReference type="PIRSF" id="PIRSF000915">
    <property type="entry name" value="PGP-type_phosphatase"/>
    <property type="match status" value="1"/>
</dbReference>
<dbReference type="Pfam" id="PF13344">
    <property type="entry name" value="Hydrolase_6"/>
    <property type="match status" value="1"/>
</dbReference>
<dbReference type="GO" id="GO:0016787">
    <property type="term" value="F:hydrolase activity"/>
    <property type="evidence" value="ECO:0007669"/>
    <property type="project" value="UniProtKB-KW"/>
</dbReference>
<dbReference type="InterPro" id="IPR006354">
    <property type="entry name" value="HAD-SF_hydro_IIA_hyp1"/>
</dbReference>
<organism evidence="6 7">
    <name type="scientific">Halobacillus naozhouensis</name>
    <dbReference type="NCBI Taxonomy" id="554880"/>
    <lineage>
        <taxon>Bacteria</taxon>
        <taxon>Bacillati</taxon>
        <taxon>Bacillota</taxon>
        <taxon>Bacilli</taxon>
        <taxon>Bacillales</taxon>
        <taxon>Bacillaceae</taxon>
        <taxon>Halobacillus</taxon>
    </lineage>
</organism>
<evidence type="ECO:0000256" key="4">
    <source>
        <dbReference type="ARBA" id="ARBA00022801"/>
    </source>
</evidence>
<evidence type="ECO:0000256" key="3">
    <source>
        <dbReference type="ARBA" id="ARBA00022723"/>
    </source>
</evidence>
<proteinExistence type="inferred from homology"/>
<evidence type="ECO:0000313" key="7">
    <source>
        <dbReference type="Proteomes" id="UP001221597"/>
    </source>
</evidence>
<dbReference type="SUPFAM" id="SSF56784">
    <property type="entry name" value="HAD-like"/>
    <property type="match status" value="1"/>
</dbReference>
<dbReference type="NCBIfam" id="TIGR01460">
    <property type="entry name" value="HAD-SF-IIA"/>
    <property type="match status" value="1"/>
</dbReference>
<dbReference type="CDD" id="cd07530">
    <property type="entry name" value="HAD_Pase_UmpH-like"/>
    <property type="match status" value="1"/>
</dbReference>
<keyword evidence="3" id="KW-0479">Metal-binding</keyword>